<feature type="region of interest" description="Disordered" evidence="6">
    <location>
        <begin position="234"/>
        <end position="265"/>
    </location>
</feature>
<evidence type="ECO:0000313" key="9">
    <source>
        <dbReference type="Proteomes" id="UP000664073"/>
    </source>
</evidence>
<name>A0A939HPA0_9PROT</name>
<dbReference type="Proteomes" id="UP000664073">
    <property type="component" value="Unassembled WGS sequence"/>
</dbReference>
<dbReference type="EMBL" id="JAFVMH010000002">
    <property type="protein sequence ID" value="MBO1324754.1"/>
    <property type="molecule type" value="Genomic_DNA"/>
</dbReference>
<dbReference type="Pfam" id="PF03963">
    <property type="entry name" value="FlgD"/>
    <property type="match status" value="1"/>
</dbReference>
<accession>A0A939HPA0</accession>
<sequence length="265" mass="26639">MATSTISNELTLIQAAESSAKSAASTSTSTTSSSASTTTSANALSSLADNYTTFLTLLTTQLKNQDPSSPMSTDTFTSELAQFAGVEQQVQTNTNLATLISLNEDSQLTSDTSLVGSTATASTSTLPLQNSSASLSYTGSAGSMVAIAVANSGGTIVKDAVLSPTTGTNTWTWDGTDNSGNQLADGAYSVSVETIDSSGTTSEVPFTVSGTITGVEKGTSDMMVEMGSASIPMSDLVNISPASSSSSSDTSASTDSDTDTDSSTS</sequence>
<dbReference type="RefSeq" id="WP_207845410.1">
    <property type="nucleotide sequence ID" value="NZ_JAFVMH010000002.1"/>
</dbReference>
<dbReference type="Pfam" id="PF13860">
    <property type="entry name" value="FlgD_ig"/>
    <property type="match status" value="1"/>
</dbReference>
<evidence type="ECO:0000256" key="1">
    <source>
        <dbReference type="ARBA" id="ARBA00010577"/>
    </source>
</evidence>
<organism evidence="8 9">
    <name type="scientific">Acetobacter garciniae</name>
    <dbReference type="NCBI Taxonomy" id="2817435"/>
    <lineage>
        <taxon>Bacteria</taxon>
        <taxon>Pseudomonadati</taxon>
        <taxon>Pseudomonadota</taxon>
        <taxon>Alphaproteobacteria</taxon>
        <taxon>Acetobacterales</taxon>
        <taxon>Acetobacteraceae</taxon>
        <taxon>Acetobacter</taxon>
    </lineage>
</organism>
<keyword evidence="3 5" id="KW-1005">Bacterial flagellum biogenesis</keyword>
<dbReference type="AlphaFoldDB" id="A0A939HPA0"/>
<proteinExistence type="inferred from homology"/>
<reference evidence="8" key="1">
    <citation type="submission" date="2021-03" db="EMBL/GenBank/DDBJ databases">
        <title>The complete genome sequence of Acetobacter sp. TBRC 12339.</title>
        <authorList>
            <person name="Charoenyingcharoen P."/>
            <person name="Yukphan P."/>
        </authorList>
    </citation>
    <scope>NUCLEOTIDE SEQUENCE</scope>
    <source>
        <strain evidence="8">TBRC 12339</strain>
    </source>
</reference>
<comment type="caution">
    <text evidence="8">The sequence shown here is derived from an EMBL/GenBank/DDBJ whole genome shotgun (WGS) entry which is preliminary data.</text>
</comment>
<evidence type="ECO:0000256" key="3">
    <source>
        <dbReference type="ARBA" id="ARBA00022795"/>
    </source>
</evidence>
<keyword evidence="8" id="KW-0282">Flagellum</keyword>
<dbReference type="Gene3D" id="2.30.30.910">
    <property type="match status" value="1"/>
</dbReference>
<feature type="compositionally biased region" description="Acidic residues" evidence="6">
    <location>
        <begin position="256"/>
        <end position="265"/>
    </location>
</feature>
<dbReference type="InterPro" id="IPR025965">
    <property type="entry name" value="FlgD/Vpr_Ig-like"/>
</dbReference>
<comment type="similarity">
    <text evidence="1 5">Belongs to the FlgD family.</text>
</comment>
<evidence type="ECO:0000256" key="2">
    <source>
        <dbReference type="ARBA" id="ARBA00016013"/>
    </source>
</evidence>
<feature type="compositionally biased region" description="Low complexity" evidence="6">
    <location>
        <begin position="242"/>
        <end position="255"/>
    </location>
</feature>
<comment type="function">
    <text evidence="4 5">Required for flagellar hook formation. May act as a scaffolding protein.</text>
</comment>
<evidence type="ECO:0000256" key="5">
    <source>
        <dbReference type="RuleBase" id="RU362076"/>
    </source>
</evidence>
<protein>
    <recommendedName>
        <fullName evidence="2 5">Basal-body rod modification protein FlgD</fullName>
    </recommendedName>
</protein>
<evidence type="ECO:0000256" key="4">
    <source>
        <dbReference type="ARBA" id="ARBA00024746"/>
    </source>
</evidence>
<evidence type="ECO:0000313" key="8">
    <source>
        <dbReference type="EMBL" id="MBO1324754.1"/>
    </source>
</evidence>
<dbReference type="Gene3D" id="2.60.40.4070">
    <property type="match status" value="1"/>
</dbReference>
<gene>
    <name evidence="8" type="ORF">J2D77_06265</name>
</gene>
<dbReference type="GO" id="GO:0044781">
    <property type="term" value="P:bacterial-type flagellum organization"/>
    <property type="evidence" value="ECO:0007669"/>
    <property type="project" value="UniProtKB-UniRule"/>
</dbReference>
<dbReference type="InterPro" id="IPR005648">
    <property type="entry name" value="FlgD"/>
</dbReference>
<keyword evidence="8" id="KW-0969">Cilium</keyword>
<evidence type="ECO:0000259" key="7">
    <source>
        <dbReference type="Pfam" id="PF13860"/>
    </source>
</evidence>
<evidence type="ECO:0000256" key="6">
    <source>
        <dbReference type="SAM" id="MobiDB-lite"/>
    </source>
</evidence>
<feature type="domain" description="FlgD/Vpr Ig-like" evidence="7">
    <location>
        <begin position="132"/>
        <end position="195"/>
    </location>
</feature>
<keyword evidence="8" id="KW-0966">Cell projection</keyword>
<keyword evidence="9" id="KW-1185">Reference proteome</keyword>